<reference evidence="1 2" key="1">
    <citation type="submission" date="2020-08" db="EMBL/GenBank/DDBJ databases">
        <title>Draft genome sequencing of an Anaerocolumna strain isolated from anoxic soil subjected to BSD treatment.</title>
        <authorList>
            <person name="Uek A."/>
            <person name="Tonouchi A."/>
        </authorList>
    </citation>
    <scope>NUCLEOTIDE SEQUENCE [LARGE SCALE GENOMIC DNA]</scope>
    <source>
        <strain evidence="1 2">CTTW</strain>
    </source>
</reference>
<protein>
    <submittedName>
        <fullName evidence="1">Uncharacterized protein</fullName>
    </submittedName>
</protein>
<dbReference type="Pfam" id="PF19642">
    <property type="entry name" value="DUF6145"/>
    <property type="match status" value="1"/>
</dbReference>
<keyword evidence="2" id="KW-1185">Reference proteome</keyword>
<proteinExistence type="predicted"/>
<dbReference type="KEGG" id="acht:bsdcttw_04910"/>
<accession>A0A7I8DGD1</accession>
<dbReference type="InterPro" id="IPR046143">
    <property type="entry name" value="DUF6145"/>
</dbReference>
<dbReference type="EMBL" id="AP023368">
    <property type="protein sequence ID" value="BCJ97450.1"/>
    <property type="molecule type" value="Genomic_DNA"/>
</dbReference>
<dbReference type="Proteomes" id="UP000515703">
    <property type="component" value="Chromosome"/>
</dbReference>
<name>A0A7I8DGD1_9FIRM</name>
<evidence type="ECO:0000313" key="2">
    <source>
        <dbReference type="Proteomes" id="UP000515703"/>
    </source>
</evidence>
<gene>
    <name evidence="1" type="ORF">bsdcttw_04910</name>
</gene>
<dbReference type="AlphaFoldDB" id="A0A7I8DGD1"/>
<reference evidence="1 2" key="2">
    <citation type="submission" date="2020-08" db="EMBL/GenBank/DDBJ databases">
        <authorList>
            <person name="Ueki A."/>
            <person name="Tonouchi A."/>
        </authorList>
    </citation>
    <scope>NUCLEOTIDE SEQUENCE [LARGE SCALE GENOMIC DNA]</scope>
    <source>
        <strain evidence="1 2">CTTW</strain>
    </source>
</reference>
<organism evidence="1 2">
    <name type="scientific">Anaerocolumna chitinilytica</name>
    <dbReference type="NCBI Taxonomy" id="1727145"/>
    <lineage>
        <taxon>Bacteria</taxon>
        <taxon>Bacillati</taxon>
        <taxon>Bacillota</taxon>
        <taxon>Clostridia</taxon>
        <taxon>Lachnospirales</taxon>
        <taxon>Lachnospiraceae</taxon>
        <taxon>Anaerocolumna</taxon>
    </lineage>
</organism>
<sequence length="113" mass="13081">MIMYQENVILCASSSYEQKYYLNEDFNSLPESIKEELKIMSVLFTEDVGGVLTLEFDEEGNLLFNVSSDEGDLLFDEIGSVLKIKELQRNKEELLESLELFYKVFFLGEEISL</sequence>
<evidence type="ECO:0000313" key="1">
    <source>
        <dbReference type="EMBL" id="BCJ97450.1"/>
    </source>
</evidence>